<dbReference type="OrthoDB" id="2389581at2759"/>
<feature type="non-terminal residue" evidence="1">
    <location>
        <position position="1"/>
    </location>
</feature>
<sequence>SIPKRFPFLVKDEDGNVNVHPINNFLIPYDISSSLRKLALRQKINREASDHYGIMNNRLNTPAPMIEQGYDK</sequence>
<reference evidence="1" key="1">
    <citation type="submission" date="2021-06" db="EMBL/GenBank/DDBJ databases">
        <authorList>
            <person name="Kallberg Y."/>
            <person name="Tangrot J."/>
            <person name="Rosling A."/>
        </authorList>
    </citation>
    <scope>NUCLEOTIDE SEQUENCE</scope>
    <source>
        <strain evidence="1">CL551</strain>
    </source>
</reference>
<dbReference type="AlphaFoldDB" id="A0A9N9JK24"/>
<dbReference type="Proteomes" id="UP000789342">
    <property type="component" value="Unassembled WGS sequence"/>
</dbReference>
<dbReference type="EMBL" id="CAJVPV010056849">
    <property type="protein sequence ID" value="CAG8786164.1"/>
    <property type="molecule type" value="Genomic_DNA"/>
</dbReference>
<accession>A0A9N9JK24</accession>
<protein>
    <submittedName>
        <fullName evidence="1">867_t:CDS:1</fullName>
    </submittedName>
</protein>
<gene>
    <name evidence="1" type="ORF">AMORRO_LOCUS17748</name>
</gene>
<evidence type="ECO:0000313" key="1">
    <source>
        <dbReference type="EMBL" id="CAG8786164.1"/>
    </source>
</evidence>
<comment type="caution">
    <text evidence="1">The sequence shown here is derived from an EMBL/GenBank/DDBJ whole genome shotgun (WGS) entry which is preliminary data.</text>
</comment>
<keyword evidence="2" id="KW-1185">Reference proteome</keyword>
<proteinExistence type="predicted"/>
<name>A0A9N9JK24_9GLOM</name>
<evidence type="ECO:0000313" key="2">
    <source>
        <dbReference type="Proteomes" id="UP000789342"/>
    </source>
</evidence>
<feature type="non-terminal residue" evidence="1">
    <location>
        <position position="72"/>
    </location>
</feature>
<organism evidence="1 2">
    <name type="scientific">Acaulospora morrowiae</name>
    <dbReference type="NCBI Taxonomy" id="94023"/>
    <lineage>
        <taxon>Eukaryota</taxon>
        <taxon>Fungi</taxon>
        <taxon>Fungi incertae sedis</taxon>
        <taxon>Mucoromycota</taxon>
        <taxon>Glomeromycotina</taxon>
        <taxon>Glomeromycetes</taxon>
        <taxon>Diversisporales</taxon>
        <taxon>Acaulosporaceae</taxon>
        <taxon>Acaulospora</taxon>
    </lineage>
</organism>